<evidence type="ECO:0000313" key="1">
    <source>
        <dbReference type="EMBL" id="KAJ2979169.1"/>
    </source>
</evidence>
<name>A0ACC1NJC2_9HYPO</name>
<evidence type="ECO:0000313" key="2">
    <source>
        <dbReference type="Proteomes" id="UP001143910"/>
    </source>
</evidence>
<dbReference type="Proteomes" id="UP001143910">
    <property type="component" value="Unassembled WGS sequence"/>
</dbReference>
<sequence length="118" mass="11906">MHFITSVLAATLAISGSALAAPAATKVDIPLVSSVSQRISGLRQVLAQIQSVVADQGTAQVSGQFQLGDNISKINRAADDINSAIVAIETSLKQVTGQYSSQETAAAGAILKALGGGD</sequence>
<reference evidence="1" key="1">
    <citation type="submission" date="2022-08" db="EMBL/GenBank/DDBJ databases">
        <title>Genome Sequence of Lecanicillium fungicola.</title>
        <authorList>
            <person name="Buettner E."/>
        </authorList>
    </citation>
    <scope>NUCLEOTIDE SEQUENCE</scope>
    <source>
        <strain evidence="1">Babe33</strain>
    </source>
</reference>
<protein>
    <submittedName>
        <fullName evidence="1">Uncharacterized protein</fullName>
    </submittedName>
</protein>
<proteinExistence type="predicted"/>
<gene>
    <name evidence="1" type="ORF">NQ176_g3415</name>
</gene>
<keyword evidence="2" id="KW-1185">Reference proteome</keyword>
<organism evidence="1 2">
    <name type="scientific">Zarea fungicola</name>
    <dbReference type="NCBI Taxonomy" id="93591"/>
    <lineage>
        <taxon>Eukaryota</taxon>
        <taxon>Fungi</taxon>
        <taxon>Dikarya</taxon>
        <taxon>Ascomycota</taxon>
        <taxon>Pezizomycotina</taxon>
        <taxon>Sordariomycetes</taxon>
        <taxon>Hypocreomycetidae</taxon>
        <taxon>Hypocreales</taxon>
        <taxon>Cordycipitaceae</taxon>
        <taxon>Zarea</taxon>
    </lineage>
</organism>
<accession>A0ACC1NJC2</accession>
<comment type="caution">
    <text evidence="1">The sequence shown here is derived from an EMBL/GenBank/DDBJ whole genome shotgun (WGS) entry which is preliminary data.</text>
</comment>
<dbReference type="EMBL" id="JANJQO010000308">
    <property type="protein sequence ID" value="KAJ2979169.1"/>
    <property type="molecule type" value="Genomic_DNA"/>
</dbReference>